<comment type="caution">
    <text evidence="3">The sequence shown here is derived from an EMBL/GenBank/DDBJ whole genome shotgun (WGS) entry which is preliminary data.</text>
</comment>
<feature type="region of interest" description="Disordered" evidence="1">
    <location>
        <begin position="437"/>
        <end position="475"/>
    </location>
</feature>
<evidence type="ECO:0000313" key="3">
    <source>
        <dbReference type="EMBL" id="KAG1302104.1"/>
    </source>
</evidence>
<sequence length="1126" mass="124852">MSEVHHLSISLWNANGLRTTTVHEVLSHCLSSTLLFITETWLLSPSLLPTDWMQYHVYGVPIPSANRGSMGVTALVSPSCPFPVSQLPSPNRYTLSLKVGSFRIHCLYAPPSLSTAEFINVLSSIPSLPNTFICGDFNARLGDLTGDALVSPRGAAMARWLADRSLTVLNGPLAHGIPTWVGFRDDREMSSIIDMFLTNASLMSPRLDIASDLSLGSDHRLLTLSFSFAQSSASESMSETFDATIHPRRLWNLSRLAEPDSCQLYQDTFRSSSAPLLSQLKRLVQHPPSSRPPIDDLNASLNNIIYRSLDSSVGDRPPRPSHWKKYWTQQLQDAADFRNRCYRRWRRAFGIDKVYWWHQHQQANVSFRQAVATAKRLSWQAFCKSLETDFTKAISKVKQLNRRHQSSSSFSHPDGPSKAVEVMASHLASVFDGSLLPSTRPSPPPSSSSLGLPLGLHGSSPSGTSPSGSSGPPGSSNSLFAPLTLHMYIGQLPTRKAPGADHIKAEMLKPISTDLSHLLSWFFSLCCQWSYVPSLWRHAQVYPIFKKGDPSLPSNYRPISLTSVFRKLLELSLSPWLSSVSPPLDLAQGGFRPRRSALDQALCLHGLIQSYYRRSHRFPVVAFLDIKSAYDTVDRRVIWDALSRSGASSPFLSLLVHLFDDVSVSVLVSNHSSAPFSPVTGVLQGSVLSPHLYSVYINTLPDLLRQVAAPATHLVPSSGRSDAGMVPVNSLLFADDVAVIGSAKSVKEMLKLCEDHSLSLGYRWNPLKCAVLNHPTSSSSSSGSTQLKLYGTPLPLVDKFVYLGMPFVKTGLSAASVLPLRSPGVLQLMGILNKIGVNRQGFSLLLCARIYATFVRPKFEYGLAISKFSAAQVKEIERLQDRCLRMMVGGHATSSTLIIKHMTTLPSMHHRIDVLTTRYCLRARFLPGSCLLSLLSSTLPVSRIKVHLDKNPLFLALPSPPPSSDARLKTFFRQYRERQVISLVTSTTQVLLRACRPALVVDPILYVPATRAERSLLVRWRLGWLPGKPEDCPCGRDRRSRRHFLECDLIPSFLWSDLPRCPPGSYPIDFALSSLPLGRSARCPPWWSSLLLMLWHIQRLCRPDRYYAIDSSPGASWYSSSSRNSD</sequence>
<dbReference type="Gene3D" id="3.60.10.10">
    <property type="entry name" value="Endonuclease/exonuclease/phosphatase"/>
    <property type="match status" value="1"/>
</dbReference>
<feature type="domain" description="Reverse transcriptase" evidence="2">
    <location>
        <begin position="525"/>
        <end position="807"/>
    </location>
</feature>
<dbReference type="CDD" id="cd01650">
    <property type="entry name" value="RT_nLTR_like"/>
    <property type="match status" value="1"/>
</dbReference>
<accession>A0A9P6WZY1</accession>
<proteinExistence type="predicted"/>
<evidence type="ECO:0000256" key="1">
    <source>
        <dbReference type="SAM" id="MobiDB-lite"/>
    </source>
</evidence>
<dbReference type="AlphaFoldDB" id="A0A9P6WZY1"/>
<dbReference type="PANTHER" id="PTHR19446">
    <property type="entry name" value="REVERSE TRANSCRIPTASES"/>
    <property type="match status" value="1"/>
</dbReference>
<dbReference type="InterPro" id="IPR005135">
    <property type="entry name" value="Endo/exonuclease/phosphatase"/>
</dbReference>
<dbReference type="SUPFAM" id="SSF56219">
    <property type="entry name" value="DNase I-like"/>
    <property type="match status" value="1"/>
</dbReference>
<keyword evidence="4" id="KW-1185">Reference proteome</keyword>
<dbReference type="Proteomes" id="UP000716291">
    <property type="component" value="Unassembled WGS sequence"/>
</dbReference>
<dbReference type="EMBL" id="JAANQT010002630">
    <property type="protein sequence ID" value="KAG1302104.1"/>
    <property type="molecule type" value="Genomic_DNA"/>
</dbReference>
<dbReference type="InterPro" id="IPR000477">
    <property type="entry name" value="RT_dom"/>
</dbReference>
<name>A0A9P6WZY1_RHIOR</name>
<gene>
    <name evidence="3" type="ORF">G6F64_011218</name>
</gene>
<protein>
    <recommendedName>
        <fullName evidence="2">Reverse transcriptase domain-containing protein</fullName>
    </recommendedName>
</protein>
<dbReference type="PROSITE" id="PS50878">
    <property type="entry name" value="RT_POL"/>
    <property type="match status" value="1"/>
</dbReference>
<feature type="compositionally biased region" description="Low complexity" evidence="1">
    <location>
        <begin position="447"/>
        <end position="475"/>
    </location>
</feature>
<evidence type="ECO:0000259" key="2">
    <source>
        <dbReference type="PROSITE" id="PS50878"/>
    </source>
</evidence>
<organism evidence="3 4">
    <name type="scientific">Rhizopus oryzae</name>
    <name type="common">Mucormycosis agent</name>
    <name type="synonym">Rhizopus arrhizus var. delemar</name>
    <dbReference type="NCBI Taxonomy" id="64495"/>
    <lineage>
        <taxon>Eukaryota</taxon>
        <taxon>Fungi</taxon>
        <taxon>Fungi incertae sedis</taxon>
        <taxon>Mucoromycota</taxon>
        <taxon>Mucoromycotina</taxon>
        <taxon>Mucoromycetes</taxon>
        <taxon>Mucorales</taxon>
        <taxon>Mucorineae</taxon>
        <taxon>Rhizopodaceae</taxon>
        <taxon>Rhizopus</taxon>
    </lineage>
</organism>
<dbReference type="InterPro" id="IPR036691">
    <property type="entry name" value="Endo/exonu/phosph_ase_sf"/>
</dbReference>
<dbReference type="GO" id="GO:0003824">
    <property type="term" value="F:catalytic activity"/>
    <property type="evidence" value="ECO:0007669"/>
    <property type="project" value="InterPro"/>
</dbReference>
<evidence type="ECO:0000313" key="4">
    <source>
        <dbReference type="Proteomes" id="UP000716291"/>
    </source>
</evidence>
<dbReference type="Pfam" id="PF14529">
    <property type="entry name" value="Exo_endo_phos_2"/>
    <property type="match status" value="1"/>
</dbReference>
<dbReference type="Pfam" id="PF00078">
    <property type="entry name" value="RVT_1"/>
    <property type="match status" value="1"/>
</dbReference>
<reference evidence="3" key="1">
    <citation type="journal article" date="2020" name="Microb. Genom.">
        <title>Genetic diversity of clinical and environmental Mucorales isolates obtained from an investigation of mucormycosis cases among solid organ transplant recipients.</title>
        <authorList>
            <person name="Nguyen M.H."/>
            <person name="Kaul D."/>
            <person name="Muto C."/>
            <person name="Cheng S.J."/>
            <person name="Richter R.A."/>
            <person name="Bruno V.M."/>
            <person name="Liu G."/>
            <person name="Beyhan S."/>
            <person name="Sundermann A.J."/>
            <person name="Mounaud S."/>
            <person name="Pasculle A.W."/>
            <person name="Nierman W.C."/>
            <person name="Driscoll E."/>
            <person name="Cumbie R."/>
            <person name="Clancy C.J."/>
            <person name="Dupont C.L."/>
        </authorList>
    </citation>
    <scope>NUCLEOTIDE SEQUENCE</scope>
    <source>
        <strain evidence="3">GL11</strain>
    </source>
</reference>